<evidence type="ECO:0000256" key="11">
    <source>
        <dbReference type="ARBA" id="ARBA00023277"/>
    </source>
</evidence>
<dbReference type="RefSeq" id="WP_131570629.1">
    <property type="nucleotide sequence ID" value="NZ_JAINFK010000005.1"/>
</dbReference>
<feature type="binding site" evidence="12">
    <location>
        <begin position="218"/>
        <end position="223"/>
    </location>
    <ligand>
        <name>ATP</name>
        <dbReference type="ChEBI" id="CHEBI:30616"/>
    </ligand>
</feature>
<comment type="caution">
    <text evidence="14">The sequence shown here is derived from an EMBL/GenBank/DDBJ whole genome shotgun (WGS) entry which is preliminary data.</text>
</comment>
<feature type="binding site" evidence="12">
    <location>
        <position position="284"/>
    </location>
    <ligand>
        <name>K(+)</name>
        <dbReference type="ChEBI" id="CHEBI:29103"/>
    </ligand>
</feature>
<evidence type="ECO:0000256" key="2">
    <source>
        <dbReference type="ARBA" id="ARBA00012035"/>
    </source>
</evidence>
<feature type="binding site" evidence="12">
    <location>
        <position position="183"/>
    </location>
    <ligand>
        <name>ATP</name>
        <dbReference type="ChEBI" id="CHEBI:30616"/>
    </ligand>
</feature>
<dbReference type="Pfam" id="PF00294">
    <property type="entry name" value="PfkB"/>
    <property type="match status" value="1"/>
</dbReference>
<keyword evidence="15" id="KW-1185">Reference proteome</keyword>
<keyword evidence="8 12" id="KW-0067">ATP-binding</keyword>
<reference evidence="14 15" key="1">
    <citation type="journal article" date="2015" name="Antonie Van Leeuwenhoek">
        <title>Oricola cellulosilytica gen. nov., sp. nov., a cellulose-degrading bacterium of the family Phyllobacteriaceae isolated from surface seashore water, and emended descriptions of Mesorhizobium loti and Phyllobacterium myrsinacearum.</title>
        <authorList>
            <person name="Hameed A."/>
            <person name="Shahina M."/>
            <person name="Lai W.A."/>
            <person name="Lin S.Y."/>
            <person name="Young L.S."/>
            <person name="Liu Y.C."/>
            <person name="Hsu Y.H."/>
            <person name="Young C.C."/>
        </authorList>
    </citation>
    <scope>NUCLEOTIDE SEQUENCE [LARGE SCALE GENOMIC DNA]</scope>
    <source>
        <strain evidence="14 15">KCTC 52183</strain>
    </source>
</reference>
<evidence type="ECO:0000256" key="6">
    <source>
        <dbReference type="ARBA" id="ARBA00022741"/>
    </source>
</evidence>
<comment type="similarity">
    <text evidence="1">Belongs to the carbohydrate kinase pfkB family.</text>
</comment>
<feature type="binding site" evidence="12">
    <location>
        <begin position="14"/>
        <end position="16"/>
    </location>
    <ligand>
        <name>substrate</name>
    </ligand>
</feature>
<evidence type="ECO:0000256" key="1">
    <source>
        <dbReference type="ARBA" id="ARBA00005380"/>
    </source>
</evidence>
<keyword evidence="4 12" id="KW-0808">Transferase</keyword>
<dbReference type="InterPro" id="IPR011611">
    <property type="entry name" value="PfkB_dom"/>
</dbReference>
<dbReference type="EC" id="2.7.1.15" evidence="2 12"/>
<dbReference type="CDD" id="cd01174">
    <property type="entry name" value="ribokinase"/>
    <property type="match status" value="1"/>
</dbReference>
<dbReference type="InterPro" id="IPR011877">
    <property type="entry name" value="Ribokinase"/>
</dbReference>
<dbReference type="Proteomes" id="UP000291301">
    <property type="component" value="Unassembled WGS sequence"/>
</dbReference>
<keyword evidence="9 12" id="KW-0460">Magnesium</keyword>
<proteinExistence type="inferred from homology"/>
<feature type="binding site" evidence="12">
    <location>
        <position position="247"/>
    </location>
    <ligand>
        <name>K(+)</name>
        <dbReference type="ChEBI" id="CHEBI:29103"/>
    </ligand>
</feature>
<dbReference type="GO" id="GO:0005829">
    <property type="term" value="C:cytosol"/>
    <property type="evidence" value="ECO:0007669"/>
    <property type="project" value="TreeGrafter"/>
</dbReference>
<comment type="subcellular location">
    <subcellularLocation>
        <location evidence="12">Cytoplasm</location>
    </subcellularLocation>
</comment>
<comment type="function">
    <text evidence="12">Catalyzes the phosphorylation of ribose at O-5 in a reaction requiring ATP and magnesium. The resulting D-ribose-5-phosphate can then be used either for sythesis of nucleotides, histidine, and tryptophan, or as a component of the pentose phosphate pathway.</text>
</comment>
<sequence length="311" mass="32226">MTGRNAVLVVGSLHLDFIVDAPRLPRRDETVMGSGVAIICGGKGGNQAAAARRHGARTYMAGRVATDFFGDRLLENLTRWDVDVSLMQKAKSGASGMSVAIVEETGDYGAVVVSGANREVEAAGLAVPVDAAVLVLQNEIPEAANFAAAKAASAVGATVILNAAPTRPLSSDLLALVDVLIVNRIEAEELFGCEIRTPTEAAEASERQSAGPDNVVITLGGEGLVYRRAGSSPAHMPSFEVEVASTHGAGDAFTGALAARIATGNSIEKAIRYAMAAAALHVSATTEQRDKISPNHVLELLERGRSRSGCV</sequence>
<comment type="similarity">
    <text evidence="12">Belongs to the carbohydrate kinase PfkB family. Ribokinase subfamily.</text>
</comment>
<evidence type="ECO:0000256" key="7">
    <source>
        <dbReference type="ARBA" id="ARBA00022777"/>
    </source>
</evidence>
<evidence type="ECO:0000256" key="3">
    <source>
        <dbReference type="ARBA" id="ARBA00016943"/>
    </source>
</evidence>
<feature type="binding site" evidence="12">
    <location>
        <begin position="250"/>
        <end position="251"/>
    </location>
    <ligand>
        <name>ATP</name>
        <dbReference type="ChEBI" id="CHEBI:30616"/>
    </ligand>
</feature>
<gene>
    <name evidence="12" type="primary">rbsK</name>
    <name evidence="14" type="ORF">E0D97_15635</name>
</gene>
<comment type="pathway">
    <text evidence="12">Carbohydrate metabolism; D-ribose degradation; D-ribose 5-phosphate from beta-D-ribopyranose: step 2/2.</text>
</comment>
<comment type="caution">
    <text evidence="12">Lacks conserved residue(s) required for the propagation of feature annotation.</text>
</comment>
<dbReference type="InterPro" id="IPR002173">
    <property type="entry name" value="Carboh/pur_kinase_PfkB_CS"/>
</dbReference>
<dbReference type="GO" id="GO:0019303">
    <property type="term" value="P:D-ribose catabolic process"/>
    <property type="evidence" value="ECO:0007669"/>
    <property type="project" value="UniProtKB-UniRule"/>
</dbReference>
<dbReference type="InterPro" id="IPR002139">
    <property type="entry name" value="Ribo/fructo_kinase"/>
</dbReference>
<keyword evidence="12" id="KW-0963">Cytoplasm</keyword>
<dbReference type="PRINTS" id="PR00990">
    <property type="entry name" value="RIBOKINASE"/>
</dbReference>
<dbReference type="EMBL" id="SJST01000007">
    <property type="protein sequence ID" value="TCD12427.1"/>
    <property type="molecule type" value="Genomic_DNA"/>
</dbReference>
<dbReference type="PANTHER" id="PTHR10584:SF166">
    <property type="entry name" value="RIBOKINASE"/>
    <property type="match status" value="1"/>
</dbReference>
<evidence type="ECO:0000313" key="14">
    <source>
        <dbReference type="EMBL" id="TCD12427.1"/>
    </source>
</evidence>
<dbReference type="PANTHER" id="PTHR10584">
    <property type="entry name" value="SUGAR KINASE"/>
    <property type="match status" value="1"/>
</dbReference>
<evidence type="ECO:0000313" key="15">
    <source>
        <dbReference type="Proteomes" id="UP000291301"/>
    </source>
</evidence>
<dbReference type="InterPro" id="IPR029056">
    <property type="entry name" value="Ribokinase-like"/>
</dbReference>
<dbReference type="GO" id="GO:0004747">
    <property type="term" value="F:ribokinase activity"/>
    <property type="evidence" value="ECO:0007669"/>
    <property type="project" value="UniProtKB-UniRule"/>
</dbReference>
<keyword evidence="10 12" id="KW-0630">Potassium</keyword>
<feature type="domain" description="Carbohydrate kinase PfkB" evidence="13">
    <location>
        <begin position="7"/>
        <end position="285"/>
    </location>
</feature>
<accession>A0A4R0PBV7</accession>
<keyword evidence="5 12" id="KW-0479">Metal-binding</keyword>
<comment type="cofactor">
    <cofactor evidence="12">
        <name>Mg(2+)</name>
        <dbReference type="ChEBI" id="CHEBI:18420"/>
    </cofactor>
    <text evidence="12">Requires a divalent cation, most likely magnesium in vivo, as an electrophilic catalyst to aid phosphoryl group transfer. It is the chelate of the metal and the nucleotide that is the actual substrate.</text>
</comment>
<evidence type="ECO:0000256" key="5">
    <source>
        <dbReference type="ARBA" id="ARBA00022723"/>
    </source>
</evidence>
<evidence type="ECO:0000256" key="4">
    <source>
        <dbReference type="ARBA" id="ARBA00022679"/>
    </source>
</evidence>
<feature type="binding site" evidence="12">
    <location>
        <position position="281"/>
    </location>
    <ligand>
        <name>K(+)</name>
        <dbReference type="ChEBI" id="CHEBI:29103"/>
    </ligand>
</feature>
<dbReference type="PROSITE" id="PS00584">
    <property type="entry name" value="PFKB_KINASES_2"/>
    <property type="match status" value="1"/>
</dbReference>
<dbReference type="UniPathway" id="UPA00916">
    <property type="reaction ID" value="UER00889"/>
</dbReference>
<dbReference type="GO" id="GO:0046872">
    <property type="term" value="F:metal ion binding"/>
    <property type="evidence" value="ECO:0007669"/>
    <property type="project" value="UniProtKB-KW"/>
</dbReference>
<name>A0A4R0PBV7_9HYPH</name>
<protein>
    <recommendedName>
        <fullName evidence="3 12">Ribokinase</fullName>
        <shortName evidence="12">RK</shortName>
        <ecNumber evidence="2 12">2.7.1.15</ecNumber>
    </recommendedName>
</protein>
<dbReference type="Gene3D" id="3.40.1190.20">
    <property type="match status" value="1"/>
</dbReference>
<comment type="subunit">
    <text evidence="12">Homodimer.</text>
</comment>
<keyword evidence="7 12" id="KW-0418">Kinase</keyword>
<comment type="catalytic activity">
    <reaction evidence="12">
        <text>D-ribose + ATP = D-ribose 5-phosphate + ADP + H(+)</text>
        <dbReference type="Rhea" id="RHEA:13697"/>
        <dbReference type="ChEBI" id="CHEBI:15378"/>
        <dbReference type="ChEBI" id="CHEBI:30616"/>
        <dbReference type="ChEBI" id="CHEBI:47013"/>
        <dbReference type="ChEBI" id="CHEBI:78346"/>
        <dbReference type="ChEBI" id="CHEBI:456216"/>
        <dbReference type="EC" id="2.7.1.15"/>
    </reaction>
</comment>
<feature type="binding site" evidence="12">
    <location>
        <position position="251"/>
    </location>
    <ligand>
        <name>substrate</name>
    </ligand>
</feature>
<evidence type="ECO:0000256" key="12">
    <source>
        <dbReference type="HAMAP-Rule" id="MF_01987"/>
    </source>
</evidence>
<dbReference type="HAMAP" id="MF_01987">
    <property type="entry name" value="Ribokinase"/>
    <property type="match status" value="1"/>
</dbReference>
<comment type="activity regulation">
    <text evidence="12">Activated by a monovalent cation that binds near, but not in, the active site. The most likely occupant of the site in vivo is potassium. Ion binding induces a conformational change that may alter substrate affinity.</text>
</comment>
<feature type="binding site" evidence="12">
    <location>
        <position position="139"/>
    </location>
    <ligand>
        <name>substrate</name>
    </ligand>
</feature>
<evidence type="ECO:0000256" key="10">
    <source>
        <dbReference type="ARBA" id="ARBA00022958"/>
    </source>
</evidence>
<dbReference type="SUPFAM" id="SSF53613">
    <property type="entry name" value="Ribokinase-like"/>
    <property type="match status" value="1"/>
</dbReference>
<keyword evidence="11 12" id="KW-0119">Carbohydrate metabolism</keyword>
<organism evidence="14 15">
    <name type="scientific">Oricola cellulosilytica</name>
    <dbReference type="NCBI Taxonomy" id="1429082"/>
    <lineage>
        <taxon>Bacteria</taxon>
        <taxon>Pseudomonadati</taxon>
        <taxon>Pseudomonadota</taxon>
        <taxon>Alphaproteobacteria</taxon>
        <taxon>Hyphomicrobiales</taxon>
        <taxon>Ahrensiaceae</taxon>
        <taxon>Oricola</taxon>
    </lineage>
</organism>
<evidence type="ECO:0000256" key="9">
    <source>
        <dbReference type="ARBA" id="ARBA00022842"/>
    </source>
</evidence>
<evidence type="ECO:0000256" key="8">
    <source>
        <dbReference type="ARBA" id="ARBA00022840"/>
    </source>
</evidence>
<feature type="active site" description="Proton acceptor" evidence="12">
    <location>
        <position position="251"/>
    </location>
</feature>
<dbReference type="OrthoDB" id="63083at2"/>
<keyword evidence="6 12" id="KW-0547">Nucleotide-binding</keyword>
<dbReference type="AlphaFoldDB" id="A0A4R0PBV7"/>
<dbReference type="GO" id="GO:0005524">
    <property type="term" value="F:ATP binding"/>
    <property type="evidence" value="ECO:0007669"/>
    <property type="project" value="UniProtKB-UniRule"/>
</dbReference>
<feature type="binding site" evidence="12">
    <location>
        <begin position="42"/>
        <end position="46"/>
    </location>
    <ligand>
        <name>substrate</name>
    </ligand>
</feature>
<evidence type="ECO:0000259" key="13">
    <source>
        <dbReference type="Pfam" id="PF00294"/>
    </source>
</evidence>